<protein>
    <recommendedName>
        <fullName evidence="3">Peptidase S1 domain-containing protein</fullName>
    </recommendedName>
</protein>
<dbReference type="Proteomes" id="UP000245119">
    <property type="component" value="Linkage Group LG9"/>
</dbReference>
<evidence type="ECO:0000259" key="3">
    <source>
        <dbReference type="PROSITE" id="PS50240"/>
    </source>
</evidence>
<feature type="domain" description="Peptidase S1" evidence="3">
    <location>
        <begin position="47"/>
        <end position="267"/>
    </location>
</feature>
<dbReference type="Gene3D" id="2.40.10.10">
    <property type="entry name" value="Trypsin-like serine proteases"/>
    <property type="match status" value="1"/>
</dbReference>
<dbReference type="GO" id="GO:0006508">
    <property type="term" value="P:proteolysis"/>
    <property type="evidence" value="ECO:0007669"/>
    <property type="project" value="InterPro"/>
</dbReference>
<evidence type="ECO:0000256" key="1">
    <source>
        <dbReference type="ARBA" id="ARBA00023157"/>
    </source>
</evidence>
<accession>A0A2T7NSB8</accession>
<keyword evidence="2" id="KW-0732">Signal</keyword>
<dbReference type="PANTHER" id="PTHR24253">
    <property type="entry name" value="TRANSMEMBRANE PROTEASE SERINE"/>
    <property type="match status" value="1"/>
</dbReference>
<gene>
    <name evidence="4" type="ORF">C0Q70_14541</name>
</gene>
<dbReference type="SMART" id="SM00020">
    <property type="entry name" value="Tryp_SPc"/>
    <property type="match status" value="1"/>
</dbReference>
<feature type="chain" id="PRO_5015568781" description="Peptidase S1 domain-containing protein" evidence="2">
    <location>
        <begin position="30"/>
        <end position="267"/>
    </location>
</feature>
<keyword evidence="1" id="KW-1015">Disulfide bond</keyword>
<organism evidence="4 5">
    <name type="scientific">Pomacea canaliculata</name>
    <name type="common">Golden apple snail</name>
    <dbReference type="NCBI Taxonomy" id="400727"/>
    <lineage>
        <taxon>Eukaryota</taxon>
        <taxon>Metazoa</taxon>
        <taxon>Spiralia</taxon>
        <taxon>Lophotrochozoa</taxon>
        <taxon>Mollusca</taxon>
        <taxon>Gastropoda</taxon>
        <taxon>Caenogastropoda</taxon>
        <taxon>Architaenioglossa</taxon>
        <taxon>Ampullarioidea</taxon>
        <taxon>Ampullariidae</taxon>
        <taxon>Pomacea</taxon>
    </lineage>
</organism>
<comment type="caution">
    <text evidence="4">The sequence shown here is derived from an EMBL/GenBank/DDBJ whole genome shotgun (WGS) entry which is preliminary data.</text>
</comment>
<evidence type="ECO:0000256" key="2">
    <source>
        <dbReference type="SAM" id="SignalP"/>
    </source>
</evidence>
<name>A0A2T7NSB8_POMCA</name>
<evidence type="ECO:0000313" key="5">
    <source>
        <dbReference type="Proteomes" id="UP000245119"/>
    </source>
</evidence>
<proteinExistence type="predicted"/>
<dbReference type="STRING" id="400727.A0A2T7NSB8"/>
<dbReference type="InterPro" id="IPR043504">
    <property type="entry name" value="Peptidase_S1_PA_chymotrypsin"/>
</dbReference>
<dbReference type="SUPFAM" id="SSF50494">
    <property type="entry name" value="Trypsin-like serine proteases"/>
    <property type="match status" value="1"/>
</dbReference>
<dbReference type="OrthoDB" id="531708at2759"/>
<keyword evidence="5" id="KW-1185">Reference proteome</keyword>
<sequence>MATRLTSLAGPGILFVLLLLPGHKCLGGAQKECGRSTERAASPDKRIVGGTEADESRFPWQVRLRSLAATMCGGVLIDSFWVLTAASCFTRNYSPVNWNIGLAAVRVEGDSVEDFQLDREERQSVHVDSLYIYGGHQLNSSRHDLALVHLHSDNLTRQREPACVIAETDDVNNKTCLVVGWGEPPSPTLRKLLTPVSDYVHCNQRHNASVGPDSLCAELPDDTIGPCTMKAGAYGFHSSSRTVCGRGSEEDRDQRSRLPFTFQHGLL</sequence>
<dbReference type="InterPro" id="IPR001254">
    <property type="entry name" value="Trypsin_dom"/>
</dbReference>
<dbReference type="InterPro" id="IPR009003">
    <property type="entry name" value="Peptidase_S1_PA"/>
</dbReference>
<dbReference type="GO" id="GO:0004252">
    <property type="term" value="F:serine-type endopeptidase activity"/>
    <property type="evidence" value="ECO:0007669"/>
    <property type="project" value="InterPro"/>
</dbReference>
<dbReference type="AlphaFoldDB" id="A0A2T7NSB8"/>
<reference evidence="4 5" key="1">
    <citation type="submission" date="2018-04" db="EMBL/GenBank/DDBJ databases">
        <title>The genome of golden apple snail Pomacea canaliculata provides insight into stress tolerance and invasive adaptation.</title>
        <authorList>
            <person name="Liu C."/>
            <person name="Liu B."/>
            <person name="Ren Y."/>
            <person name="Zhang Y."/>
            <person name="Wang H."/>
            <person name="Li S."/>
            <person name="Jiang F."/>
            <person name="Yin L."/>
            <person name="Zhang G."/>
            <person name="Qian W."/>
            <person name="Fan W."/>
        </authorList>
    </citation>
    <scope>NUCLEOTIDE SEQUENCE [LARGE SCALE GENOMIC DNA]</scope>
    <source>
        <strain evidence="4">SZHN2017</strain>
        <tissue evidence="4">Muscle</tissue>
    </source>
</reference>
<dbReference type="Pfam" id="PF00089">
    <property type="entry name" value="Trypsin"/>
    <property type="match status" value="1"/>
</dbReference>
<dbReference type="EMBL" id="PZQS01000009">
    <property type="protein sequence ID" value="PVD24071.1"/>
    <property type="molecule type" value="Genomic_DNA"/>
</dbReference>
<evidence type="ECO:0000313" key="4">
    <source>
        <dbReference type="EMBL" id="PVD24071.1"/>
    </source>
</evidence>
<dbReference type="PROSITE" id="PS50240">
    <property type="entry name" value="TRYPSIN_DOM"/>
    <property type="match status" value="1"/>
</dbReference>
<dbReference type="PANTHER" id="PTHR24253:SF55">
    <property type="entry name" value="TRANSMEMBRANE PROTEASE SERINE 13"/>
    <property type="match status" value="1"/>
</dbReference>
<feature type="signal peptide" evidence="2">
    <location>
        <begin position="1"/>
        <end position="29"/>
    </location>
</feature>